<keyword evidence="1" id="KW-1133">Transmembrane helix</keyword>
<dbReference type="GO" id="GO:0006811">
    <property type="term" value="P:monoatomic ion transport"/>
    <property type="evidence" value="ECO:0007669"/>
    <property type="project" value="InterPro"/>
</dbReference>
<evidence type="ECO:0000256" key="1">
    <source>
        <dbReference type="SAM" id="Phobius"/>
    </source>
</evidence>
<dbReference type="Proteomes" id="UP000887565">
    <property type="component" value="Unplaced"/>
</dbReference>
<feature type="transmembrane region" description="Helical" evidence="1">
    <location>
        <begin position="242"/>
        <end position="263"/>
    </location>
</feature>
<evidence type="ECO:0000313" key="2">
    <source>
        <dbReference type="Proteomes" id="UP000887565"/>
    </source>
</evidence>
<keyword evidence="1" id="KW-0812">Transmembrane</keyword>
<accession>A0A915L253</accession>
<organism evidence="2 3">
    <name type="scientific">Romanomermis culicivorax</name>
    <name type="common">Nematode worm</name>
    <dbReference type="NCBI Taxonomy" id="13658"/>
    <lineage>
        <taxon>Eukaryota</taxon>
        <taxon>Metazoa</taxon>
        <taxon>Ecdysozoa</taxon>
        <taxon>Nematoda</taxon>
        <taxon>Enoplea</taxon>
        <taxon>Dorylaimia</taxon>
        <taxon>Mermithida</taxon>
        <taxon>Mermithoidea</taxon>
        <taxon>Mermithidae</taxon>
        <taxon>Romanomermis</taxon>
    </lineage>
</organism>
<keyword evidence="1" id="KW-0472">Membrane</keyword>
<feature type="transmembrane region" description="Helical" evidence="1">
    <location>
        <begin position="91"/>
        <end position="110"/>
    </location>
</feature>
<dbReference type="SUPFAM" id="SSF90112">
    <property type="entry name" value="Neurotransmitter-gated ion-channel transmembrane pore"/>
    <property type="match status" value="1"/>
</dbReference>
<protein>
    <submittedName>
        <fullName evidence="3">Uncharacterized protein</fullName>
    </submittedName>
</protein>
<keyword evidence="2" id="KW-1185">Reference proteome</keyword>
<proteinExistence type="predicted"/>
<dbReference type="InterPro" id="IPR036719">
    <property type="entry name" value="Neuro-gated_channel_TM_sf"/>
</dbReference>
<dbReference type="AlphaFoldDB" id="A0A915L253"/>
<feature type="transmembrane region" description="Helical" evidence="1">
    <location>
        <begin position="122"/>
        <end position="146"/>
    </location>
</feature>
<name>A0A915L253_ROMCU</name>
<dbReference type="WBParaSite" id="nRc.2.0.1.t43838-RA">
    <property type="protein sequence ID" value="nRc.2.0.1.t43838-RA"/>
    <property type="gene ID" value="nRc.2.0.1.g43838"/>
</dbReference>
<reference evidence="3" key="1">
    <citation type="submission" date="2022-11" db="UniProtKB">
        <authorList>
            <consortium name="WormBaseParasite"/>
        </authorList>
    </citation>
    <scope>IDENTIFICATION</scope>
</reference>
<evidence type="ECO:0000313" key="3">
    <source>
        <dbReference type="WBParaSite" id="nRc.2.0.1.t43838-RA"/>
    </source>
</evidence>
<dbReference type="GO" id="GO:0016020">
    <property type="term" value="C:membrane"/>
    <property type="evidence" value="ECO:0007669"/>
    <property type="project" value="InterPro"/>
</dbReference>
<sequence>LDGVPETLNVGADDHVTVYSDGSLDRAFFARVRTPCQFTDQRDVKETGVVCTMVYGSSKFPVEKLKFGIDRENNTTLEATVLNSGISTHRILVLIFMMLFFYFVTDFTYLRSPGDGFWSLPSVFIFCLILGAAAALTNTCLVVNFYHTKHNVVMDDKVKRLFLTLLPRALCMRNAADDVEPSTTSVPAPPTPSRWSAAFLQTAWLREIARDVRELSHALNVRLAEQRGSPQWTHAAYVLNRFGFLTAALYLLLCHVVAAVVYWSA</sequence>